<evidence type="ECO:0000256" key="9">
    <source>
        <dbReference type="ARBA" id="ARBA00039963"/>
    </source>
</evidence>
<dbReference type="AlphaFoldDB" id="A0A6I9T825"/>
<dbReference type="FunFam" id="3.40.50.720:FF:000085">
    <property type="entry name" value="Dihydroflavonol reductase"/>
    <property type="match status" value="1"/>
</dbReference>
<evidence type="ECO:0000256" key="4">
    <source>
        <dbReference type="ARBA" id="ARBA00023241"/>
    </source>
</evidence>
<keyword evidence="3" id="KW-0560">Oxidoreductase</keyword>
<evidence type="ECO:0000256" key="5">
    <source>
        <dbReference type="ARBA" id="ARBA00023445"/>
    </source>
</evidence>
<dbReference type="GO" id="GO:0045552">
    <property type="term" value="F:dihydroflavanol 4-reductase activity"/>
    <property type="evidence" value="ECO:0007669"/>
    <property type="project" value="UniProtKB-EC"/>
</dbReference>
<evidence type="ECO:0000259" key="14">
    <source>
        <dbReference type="Pfam" id="PF01370"/>
    </source>
</evidence>
<evidence type="ECO:0000256" key="11">
    <source>
        <dbReference type="ARBA" id="ARBA00042831"/>
    </source>
</evidence>
<evidence type="ECO:0000256" key="3">
    <source>
        <dbReference type="ARBA" id="ARBA00023002"/>
    </source>
</evidence>
<keyword evidence="2" id="KW-0521">NADP</keyword>
<protein>
    <recommendedName>
        <fullName evidence="9">Dihydroflavonol 4-reductase</fullName>
        <ecNumber evidence="8">1.1.1.219</ecNumber>
        <ecNumber evidence="7">1.1.1.234</ecNumber>
    </recommendedName>
    <alternativeName>
        <fullName evidence="11">Dihydrokaempferol 4-reductase</fullName>
    </alternativeName>
    <alternativeName>
        <fullName evidence="10">Flavanone 4-reductase</fullName>
    </alternativeName>
</protein>
<sequence length="323" mass="35544">MKTVCVTGASGYIASWLVKFLLQRGYTVKACVRDLNDPKKTEHLLALDGAKERLQLIKANLLDEGSFDAAVDGCDGVFHTASPFHDPGDNPQAELIDPALKGTLNVLGSCAKSPSVKRVVLTASVGSVYVNERTLSPEVVIDETWWSDLDFCRRTQQWYSLSKTLAEQAAWKFAKEKGIDLIVINPSLVIGPILQPTLNTSSAVILSMLNGAETYLNRTYGVVNVKDVANAHILAFENPSANGRYILAESVAHFSRLVEILRELYPTLPIPEKCEDDKFAPMHQLSREKAESIGVEFISLRESLKETVESLIEKKFLPAPSAI</sequence>
<dbReference type="SUPFAM" id="SSF51735">
    <property type="entry name" value="NAD(P)-binding Rossmann-fold domains"/>
    <property type="match status" value="1"/>
</dbReference>
<evidence type="ECO:0000313" key="16">
    <source>
        <dbReference type="RefSeq" id="XP_011080359.1"/>
    </source>
</evidence>
<evidence type="ECO:0000256" key="10">
    <source>
        <dbReference type="ARBA" id="ARBA00042087"/>
    </source>
</evidence>
<evidence type="ECO:0000256" key="8">
    <source>
        <dbReference type="ARBA" id="ARBA00039057"/>
    </source>
</evidence>
<proteinExistence type="inferred from homology"/>
<gene>
    <name evidence="16" type="primary">LOC105163633</name>
</gene>
<dbReference type="EC" id="1.1.1.234" evidence="7"/>
<dbReference type="InterPro" id="IPR050425">
    <property type="entry name" value="NAD(P)_dehydrat-like"/>
</dbReference>
<dbReference type="InParanoid" id="A0A6I9T825"/>
<comment type="function">
    <text evidence="6">Bifunctional enzyme involved in flavonoid metabolism.</text>
</comment>
<keyword evidence="4" id="KW-0284">Flavonoid biosynthesis</keyword>
<dbReference type="InterPro" id="IPR036291">
    <property type="entry name" value="NAD(P)-bd_dom_sf"/>
</dbReference>
<dbReference type="PANTHER" id="PTHR10366:SF852">
    <property type="entry name" value="CINNAMOYL-COA REDUCTASE CAD2"/>
    <property type="match status" value="1"/>
</dbReference>
<evidence type="ECO:0000256" key="6">
    <source>
        <dbReference type="ARBA" id="ARBA00037100"/>
    </source>
</evidence>
<name>A0A6I9T825_SESIN</name>
<evidence type="ECO:0000256" key="2">
    <source>
        <dbReference type="ARBA" id="ARBA00022857"/>
    </source>
</evidence>
<dbReference type="KEGG" id="sind:105163633"/>
<evidence type="ECO:0000256" key="13">
    <source>
        <dbReference type="ARBA" id="ARBA00049132"/>
    </source>
</evidence>
<accession>A0A6I9T825</accession>
<keyword evidence="15" id="KW-1185">Reference proteome</keyword>
<evidence type="ECO:0000256" key="1">
    <source>
        <dbReference type="ARBA" id="ARBA00004935"/>
    </source>
</evidence>
<dbReference type="CDD" id="cd08958">
    <property type="entry name" value="FR_SDR_e"/>
    <property type="match status" value="1"/>
</dbReference>
<dbReference type="GO" id="GO:0047890">
    <property type="term" value="F:flavanone 4-reductase activity"/>
    <property type="evidence" value="ECO:0007669"/>
    <property type="project" value="UniProtKB-EC"/>
</dbReference>
<dbReference type="Gene3D" id="3.40.50.720">
    <property type="entry name" value="NAD(P)-binding Rossmann-like Domain"/>
    <property type="match status" value="1"/>
</dbReference>
<comment type="pathway">
    <text evidence="1">Pigment biosynthesis; anthocyanin biosynthesis.</text>
</comment>
<dbReference type="PANTHER" id="PTHR10366">
    <property type="entry name" value="NAD DEPENDENT EPIMERASE/DEHYDRATASE"/>
    <property type="match status" value="1"/>
</dbReference>
<dbReference type="GeneID" id="105163633"/>
<feature type="domain" description="NAD-dependent epimerase/dehydratase" evidence="14">
    <location>
        <begin position="4"/>
        <end position="242"/>
    </location>
</feature>
<dbReference type="Proteomes" id="UP000504604">
    <property type="component" value="Linkage group LG6"/>
</dbReference>
<dbReference type="GO" id="GO:0009813">
    <property type="term" value="P:flavonoid biosynthetic process"/>
    <property type="evidence" value="ECO:0007669"/>
    <property type="project" value="UniProtKB-KW"/>
</dbReference>
<comment type="similarity">
    <text evidence="5">Belongs to the NAD(P)-dependent epimerase/dehydratase family. Dihydroflavonol-4-reductase subfamily.</text>
</comment>
<organism evidence="15 16">
    <name type="scientific">Sesamum indicum</name>
    <name type="common">Oriental sesame</name>
    <name type="synonym">Sesamum orientale</name>
    <dbReference type="NCBI Taxonomy" id="4182"/>
    <lineage>
        <taxon>Eukaryota</taxon>
        <taxon>Viridiplantae</taxon>
        <taxon>Streptophyta</taxon>
        <taxon>Embryophyta</taxon>
        <taxon>Tracheophyta</taxon>
        <taxon>Spermatophyta</taxon>
        <taxon>Magnoliopsida</taxon>
        <taxon>eudicotyledons</taxon>
        <taxon>Gunneridae</taxon>
        <taxon>Pentapetalae</taxon>
        <taxon>asterids</taxon>
        <taxon>lamiids</taxon>
        <taxon>Lamiales</taxon>
        <taxon>Pedaliaceae</taxon>
        <taxon>Sesamum</taxon>
    </lineage>
</organism>
<evidence type="ECO:0000313" key="15">
    <source>
        <dbReference type="Proteomes" id="UP000504604"/>
    </source>
</evidence>
<reference evidence="16" key="1">
    <citation type="submission" date="2025-08" db="UniProtKB">
        <authorList>
            <consortium name="RefSeq"/>
        </authorList>
    </citation>
    <scope>IDENTIFICATION</scope>
</reference>
<comment type="catalytic activity">
    <reaction evidence="13">
        <text>a (2R,3S,4S)-leucoanthocyanidin + NADP(+) = a (2R,3R)-dihydroflavonol + NADPH + H(+)</text>
        <dbReference type="Rhea" id="RHEA:54444"/>
        <dbReference type="ChEBI" id="CHEBI:15378"/>
        <dbReference type="ChEBI" id="CHEBI:57783"/>
        <dbReference type="ChEBI" id="CHEBI:58349"/>
        <dbReference type="ChEBI" id="CHEBI:138176"/>
        <dbReference type="ChEBI" id="CHEBI:138188"/>
        <dbReference type="EC" id="1.1.1.219"/>
    </reaction>
</comment>
<evidence type="ECO:0000256" key="7">
    <source>
        <dbReference type="ARBA" id="ARBA00039055"/>
    </source>
</evidence>
<dbReference type="RefSeq" id="XP_011080359.1">
    <property type="nucleotide sequence ID" value="XM_011082057.2"/>
</dbReference>
<dbReference type="EC" id="1.1.1.219" evidence="8"/>
<dbReference type="InterPro" id="IPR001509">
    <property type="entry name" value="Epimerase_deHydtase"/>
</dbReference>
<dbReference type="Pfam" id="PF01370">
    <property type="entry name" value="Epimerase"/>
    <property type="match status" value="1"/>
</dbReference>
<comment type="catalytic activity">
    <reaction evidence="12">
        <text>(2S)-flavan-4-ol + NADP(+) = (2S)-flavanone + NADPH + H(+)</text>
        <dbReference type="Rhea" id="RHEA:11228"/>
        <dbReference type="ChEBI" id="CHEBI:15378"/>
        <dbReference type="ChEBI" id="CHEBI:15605"/>
        <dbReference type="ChEBI" id="CHEBI:15606"/>
        <dbReference type="ChEBI" id="CHEBI:57783"/>
        <dbReference type="ChEBI" id="CHEBI:58349"/>
        <dbReference type="EC" id="1.1.1.234"/>
    </reaction>
</comment>
<dbReference type="OrthoDB" id="2735536at2759"/>
<evidence type="ECO:0000256" key="12">
    <source>
        <dbReference type="ARBA" id="ARBA00048870"/>
    </source>
</evidence>